<gene>
    <name evidence="1" type="ORF">S06H3_65656</name>
</gene>
<dbReference type="AlphaFoldDB" id="X1SSL4"/>
<accession>X1SSL4</accession>
<proteinExistence type="predicted"/>
<evidence type="ECO:0000313" key="1">
    <source>
        <dbReference type="EMBL" id="GAI70819.1"/>
    </source>
</evidence>
<organism evidence="1">
    <name type="scientific">marine sediment metagenome</name>
    <dbReference type="NCBI Taxonomy" id="412755"/>
    <lineage>
        <taxon>unclassified sequences</taxon>
        <taxon>metagenomes</taxon>
        <taxon>ecological metagenomes</taxon>
    </lineage>
</organism>
<comment type="caution">
    <text evidence="1">The sequence shown here is derived from an EMBL/GenBank/DDBJ whole genome shotgun (WGS) entry which is preliminary data.</text>
</comment>
<name>X1SSL4_9ZZZZ</name>
<protein>
    <submittedName>
        <fullName evidence="1">Uncharacterized protein</fullName>
    </submittedName>
</protein>
<feature type="non-terminal residue" evidence="1">
    <location>
        <position position="30"/>
    </location>
</feature>
<reference evidence="1" key="1">
    <citation type="journal article" date="2014" name="Front. Microbiol.">
        <title>High frequency of phylogenetically diverse reductive dehalogenase-homologous genes in deep subseafloor sedimentary metagenomes.</title>
        <authorList>
            <person name="Kawai M."/>
            <person name="Futagami T."/>
            <person name="Toyoda A."/>
            <person name="Takaki Y."/>
            <person name="Nishi S."/>
            <person name="Hori S."/>
            <person name="Arai W."/>
            <person name="Tsubouchi T."/>
            <person name="Morono Y."/>
            <person name="Uchiyama I."/>
            <person name="Ito T."/>
            <person name="Fujiyama A."/>
            <person name="Inagaki F."/>
            <person name="Takami H."/>
        </authorList>
    </citation>
    <scope>NUCLEOTIDE SEQUENCE</scope>
    <source>
        <strain evidence="1">Expedition CK06-06</strain>
    </source>
</reference>
<sequence length="30" mass="3148">MPFMVSLTTAAIEKAIPTGFHSIQMAGPSL</sequence>
<dbReference type="EMBL" id="BARV01044308">
    <property type="protein sequence ID" value="GAI70819.1"/>
    <property type="molecule type" value="Genomic_DNA"/>
</dbReference>